<dbReference type="SUPFAM" id="SSF52540">
    <property type="entry name" value="P-loop containing nucleoside triphosphate hydrolases"/>
    <property type="match status" value="1"/>
</dbReference>
<keyword evidence="2 3" id="KW-0808">Transferase</keyword>
<dbReference type="KEGG" id="rcu:8264689"/>
<dbReference type="EMBL" id="EQ973788">
    <property type="protein sequence ID" value="EEF47719.1"/>
    <property type="molecule type" value="Genomic_DNA"/>
</dbReference>
<dbReference type="Pfam" id="PF00685">
    <property type="entry name" value="Sulfotransfer_1"/>
    <property type="match status" value="1"/>
</dbReference>
<protein>
    <recommendedName>
        <fullName evidence="3">Sulfotransferase</fullName>
        <ecNumber evidence="3">2.8.2.-</ecNumber>
    </recommendedName>
</protein>
<dbReference type="GO" id="GO:0008146">
    <property type="term" value="F:sulfotransferase activity"/>
    <property type="evidence" value="ECO:0000318"/>
    <property type="project" value="GO_Central"/>
</dbReference>
<gene>
    <name evidence="5" type="ORF">RCOM_1467780</name>
</gene>
<dbReference type="Proteomes" id="UP000008311">
    <property type="component" value="Unassembled WGS sequence"/>
</dbReference>
<dbReference type="GO" id="GO:0005737">
    <property type="term" value="C:cytoplasm"/>
    <property type="evidence" value="ECO:0000318"/>
    <property type="project" value="GO_Central"/>
</dbReference>
<evidence type="ECO:0000313" key="6">
    <source>
        <dbReference type="Proteomes" id="UP000008311"/>
    </source>
</evidence>
<evidence type="ECO:0000256" key="3">
    <source>
        <dbReference type="RuleBase" id="RU361155"/>
    </source>
</evidence>
<dbReference type="FunCoup" id="B9RLJ4">
    <property type="interactions" value="109"/>
</dbReference>
<accession>B9RLJ4</accession>
<keyword evidence="6" id="KW-1185">Reference proteome</keyword>
<reference evidence="6" key="1">
    <citation type="journal article" date="2010" name="Nat. Biotechnol.">
        <title>Draft genome sequence of the oilseed species Ricinus communis.</title>
        <authorList>
            <person name="Chan A.P."/>
            <person name="Crabtree J."/>
            <person name="Zhao Q."/>
            <person name="Lorenzi H."/>
            <person name="Orvis J."/>
            <person name="Puiu D."/>
            <person name="Melake-Berhan A."/>
            <person name="Jones K.M."/>
            <person name="Redman J."/>
            <person name="Chen G."/>
            <person name="Cahoon E.B."/>
            <person name="Gedil M."/>
            <person name="Stanke M."/>
            <person name="Haas B.J."/>
            <person name="Wortman J.R."/>
            <person name="Fraser-Liggett C.M."/>
            <person name="Ravel J."/>
            <person name="Rabinowicz P.D."/>
        </authorList>
    </citation>
    <scope>NUCLEOTIDE SEQUENCE [LARGE SCALE GENOMIC DNA]</scope>
    <source>
        <strain evidence="6">cv. Hale</strain>
    </source>
</reference>
<dbReference type="InParanoid" id="B9RLJ4"/>
<dbReference type="Gene3D" id="3.40.50.300">
    <property type="entry name" value="P-loop containing nucleotide triphosphate hydrolases"/>
    <property type="match status" value="1"/>
</dbReference>
<evidence type="ECO:0000259" key="4">
    <source>
        <dbReference type="Pfam" id="PF00685"/>
    </source>
</evidence>
<dbReference type="OrthoDB" id="851382at2759"/>
<evidence type="ECO:0000313" key="5">
    <source>
        <dbReference type="EMBL" id="EEF47719.1"/>
    </source>
</evidence>
<dbReference type="PANTHER" id="PTHR11783">
    <property type="entry name" value="SULFOTRANSFERASE SULT"/>
    <property type="match status" value="1"/>
</dbReference>
<dbReference type="InterPro" id="IPR000863">
    <property type="entry name" value="Sulfotransferase_dom"/>
</dbReference>
<comment type="similarity">
    <text evidence="1 3">Belongs to the sulfotransferase 1 family.</text>
</comment>
<organism evidence="5 6">
    <name type="scientific">Ricinus communis</name>
    <name type="common">Castor bean</name>
    <dbReference type="NCBI Taxonomy" id="3988"/>
    <lineage>
        <taxon>Eukaryota</taxon>
        <taxon>Viridiplantae</taxon>
        <taxon>Streptophyta</taxon>
        <taxon>Embryophyta</taxon>
        <taxon>Tracheophyta</taxon>
        <taxon>Spermatophyta</taxon>
        <taxon>Magnoliopsida</taxon>
        <taxon>eudicotyledons</taxon>
        <taxon>Gunneridae</taxon>
        <taxon>Pentapetalae</taxon>
        <taxon>rosids</taxon>
        <taxon>fabids</taxon>
        <taxon>Malpighiales</taxon>
        <taxon>Euphorbiaceae</taxon>
        <taxon>Acalyphoideae</taxon>
        <taxon>Acalypheae</taxon>
        <taxon>Ricinus</taxon>
    </lineage>
</organism>
<dbReference type="eggNOG" id="KOG1584">
    <property type="taxonomic scope" value="Eukaryota"/>
</dbReference>
<dbReference type="AlphaFoldDB" id="B9RLJ4"/>
<name>B9RLJ4_RICCO</name>
<dbReference type="InterPro" id="IPR027417">
    <property type="entry name" value="P-loop_NTPase"/>
</dbReference>
<evidence type="ECO:0000256" key="2">
    <source>
        <dbReference type="ARBA" id="ARBA00022679"/>
    </source>
</evidence>
<feature type="domain" description="Sulfotransferase" evidence="4">
    <location>
        <begin position="70"/>
        <end position="329"/>
    </location>
</feature>
<dbReference type="GO" id="GO:0051923">
    <property type="term" value="P:sulfation"/>
    <property type="evidence" value="ECO:0000318"/>
    <property type="project" value="GO_Central"/>
</dbReference>
<sequence length="333" mass="38540">MESSFYLVKNDEEKTDTHDSEYREIMSTLPKAKDYSNYGQDLYQYQGFWYIIPLLEGVLSAQNNFMARSNDIIVASFMKTGTTWLKALAFAIVTRASFDLDSANPLLKKVPHDCIPFLEFDLAKDSSNRDLTNPLVSTHMPYTSLPKSIVDCGCKIVYIWRDPKDVFTSMWFFLAKALMPMGVKPDPLEEAFEMFCKGFTYHGPYWDHILGYWEAKQKFPEKILFLKYEEMKRDTSSYVKKLAEFMGYPFSLEEEEEGVVEHIISLCSFENLSNLEVNKTGKHRENTSKAMDNQVFFRKGKTGDWENHLTPEMGARLDEIMRQKLTGSGLANY</sequence>
<evidence type="ECO:0000256" key="1">
    <source>
        <dbReference type="ARBA" id="ARBA00005771"/>
    </source>
</evidence>
<proteinExistence type="inferred from homology"/>
<dbReference type="EC" id="2.8.2.-" evidence="3"/>